<name>A0A2T0ID99_PSEFL</name>
<reference evidence="1 2" key="1">
    <citation type="submission" date="2018-03" db="EMBL/GenBank/DDBJ databases">
        <title>Blue discolouration in mozzarella cheese caused by Pseudomonas fluorescens.</title>
        <authorList>
            <person name="Chiesa F."/>
            <person name="Dalmasso A."/>
            <person name="Lomonaco S."/>
        </authorList>
    </citation>
    <scope>NUCLEOTIDE SEQUENCE [LARGE SCALE GENOMIC DNA]</scope>
    <source>
        <strain evidence="1 2">11293</strain>
    </source>
</reference>
<sequence length="69" mass="7224">MQEPSFCGEGACSRSTAQLESAFLGGASLPSASKLARHSSFTCFHFAQCRLFSDQRTPESGACCCPASA</sequence>
<comment type="caution">
    <text evidence="1">The sequence shown here is derived from an EMBL/GenBank/DDBJ whole genome shotgun (WGS) entry which is preliminary data.</text>
</comment>
<evidence type="ECO:0000313" key="2">
    <source>
        <dbReference type="Proteomes" id="UP000239731"/>
    </source>
</evidence>
<accession>A0A2T0ID99</accession>
<evidence type="ECO:0000313" key="1">
    <source>
        <dbReference type="EMBL" id="PRW93285.1"/>
    </source>
</evidence>
<gene>
    <name evidence="1" type="ORF">C7A10_08940</name>
</gene>
<proteinExistence type="predicted"/>
<dbReference type="Proteomes" id="UP000239731">
    <property type="component" value="Unassembled WGS sequence"/>
</dbReference>
<organism evidence="1 2">
    <name type="scientific">Pseudomonas fluorescens</name>
    <dbReference type="NCBI Taxonomy" id="294"/>
    <lineage>
        <taxon>Bacteria</taxon>
        <taxon>Pseudomonadati</taxon>
        <taxon>Pseudomonadota</taxon>
        <taxon>Gammaproteobacteria</taxon>
        <taxon>Pseudomonadales</taxon>
        <taxon>Pseudomonadaceae</taxon>
        <taxon>Pseudomonas</taxon>
    </lineage>
</organism>
<dbReference type="EMBL" id="PVUH01000005">
    <property type="protein sequence ID" value="PRW93285.1"/>
    <property type="molecule type" value="Genomic_DNA"/>
</dbReference>
<dbReference type="AlphaFoldDB" id="A0A2T0ID99"/>
<protein>
    <submittedName>
        <fullName evidence="1">Uncharacterized protein</fullName>
    </submittedName>
</protein>